<dbReference type="InterPro" id="IPR012485">
    <property type="entry name" value="CENP-I"/>
</dbReference>
<evidence type="ECO:0000256" key="2">
    <source>
        <dbReference type="ARBA" id="ARBA00004584"/>
    </source>
</evidence>
<evidence type="ECO:0000256" key="5">
    <source>
        <dbReference type="ARBA" id="ARBA00023242"/>
    </source>
</evidence>
<evidence type="ECO:0000256" key="4">
    <source>
        <dbReference type="ARBA" id="ARBA00022454"/>
    </source>
</evidence>
<sequence length="651" mass="75494">MEESVLSAACSQFLQKIKEKGKKHPEFRENVATVQEAALSKGLEDRVLKKAIKTLINSDLKANDSIALIKCLIPRDKISDEEVKVLIIWFLSIPSSVTTLNTLVQWFIGCWEYQLINRDAMYIFYDSLFYVMLKQESLESRLAQLIYLMTKPEDVTRRQVTRLLSLSKYHRKPKKHIIALLSLFKSYKPEYVPEKIETINIQSTWRPIPEVLSSGFAEARDRIITQKVKDGEDFGCDWSRFNIPKAKKNQEPLLPSVGYFNIGSSILKNKNEKLIFDVSSMSQIGKYHSLLKLPCNATSMLTNSIGYHLLIYTDLEYQQRFMHNLYYTLWKSFIFENGRYSCEEMDSLLNMTLDFFNYMQNGITIVDYFINEYLCSYIDNHQIQIFNLMQWSSASSPELEDYVLKHLKLVFYSSSVDIKCKIIRTVKRLLLNLSIVHDTSFENTPFPFLMQSNTNQLKDKIKVLDSFSKSLIISGLNIHCFDSAFISESLSFYEQYGVIRNLKQTYVALAPPAVVYGSFVNRSCAILSRICALLLEYRKYFKEHKDARNSIKWLIIYAEDLVSALWYDNCFNNRNAVNRYFLQELSEKAVKSTPTCDINCLLNICHHYAVLPYLFTLSTSGLQIRTKKDASSVAAHYYIHIHQLIFALLGN</sequence>
<dbReference type="PANTHER" id="PTHR48208:SF2">
    <property type="entry name" value="CENTROMERE PROTEIN I"/>
    <property type="match status" value="1"/>
</dbReference>
<dbReference type="GO" id="GO:0005634">
    <property type="term" value="C:nucleus"/>
    <property type="evidence" value="ECO:0007669"/>
    <property type="project" value="UniProtKB-SubCell"/>
</dbReference>
<comment type="caution">
    <text evidence="7">The sequence shown here is derived from an EMBL/GenBank/DDBJ whole genome shotgun (WGS) entry which is preliminary data.</text>
</comment>
<dbReference type="Pfam" id="PF07778">
    <property type="entry name" value="CENP-I"/>
    <property type="match status" value="1"/>
</dbReference>
<gene>
    <name evidence="7" type="ORF">TKK_003305</name>
</gene>
<dbReference type="EMBL" id="JBJJXI010000027">
    <property type="protein sequence ID" value="KAL3403898.1"/>
    <property type="molecule type" value="Genomic_DNA"/>
</dbReference>
<comment type="subcellular location">
    <subcellularLocation>
        <location evidence="2">Chromosome</location>
        <location evidence="2">Centromere</location>
    </subcellularLocation>
    <subcellularLocation>
        <location evidence="1">Nucleus</location>
    </subcellularLocation>
</comment>
<evidence type="ECO:0000256" key="6">
    <source>
        <dbReference type="ARBA" id="ARBA00023328"/>
    </source>
</evidence>
<keyword evidence="4" id="KW-0158">Chromosome</keyword>
<protein>
    <recommendedName>
        <fullName evidence="9">Centromere protein I</fullName>
    </recommendedName>
</protein>
<evidence type="ECO:0008006" key="9">
    <source>
        <dbReference type="Google" id="ProtNLM"/>
    </source>
</evidence>
<dbReference type="AlphaFoldDB" id="A0ABD2XEX7"/>
<dbReference type="GO" id="GO:0000775">
    <property type="term" value="C:chromosome, centromeric region"/>
    <property type="evidence" value="ECO:0007669"/>
    <property type="project" value="UniProtKB-SubCell"/>
</dbReference>
<keyword evidence="5" id="KW-0539">Nucleus</keyword>
<organism evidence="7 8">
    <name type="scientific">Trichogramma kaykai</name>
    <dbReference type="NCBI Taxonomy" id="54128"/>
    <lineage>
        <taxon>Eukaryota</taxon>
        <taxon>Metazoa</taxon>
        <taxon>Ecdysozoa</taxon>
        <taxon>Arthropoda</taxon>
        <taxon>Hexapoda</taxon>
        <taxon>Insecta</taxon>
        <taxon>Pterygota</taxon>
        <taxon>Neoptera</taxon>
        <taxon>Endopterygota</taxon>
        <taxon>Hymenoptera</taxon>
        <taxon>Apocrita</taxon>
        <taxon>Proctotrupomorpha</taxon>
        <taxon>Chalcidoidea</taxon>
        <taxon>Trichogrammatidae</taxon>
        <taxon>Trichogramma</taxon>
    </lineage>
</organism>
<dbReference type="PANTHER" id="PTHR48208">
    <property type="entry name" value="CENTROMERE PROTEIN I"/>
    <property type="match status" value="1"/>
</dbReference>
<keyword evidence="8" id="KW-1185">Reference proteome</keyword>
<name>A0ABD2XEX7_9HYME</name>
<reference evidence="7 8" key="1">
    <citation type="journal article" date="2024" name="bioRxiv">
        <title>A reference genome for Trichogramma kaykai: A tiny desert-dwelling parasitoid wasp with competing sex-ratio distorters.</title>
        <authorList>
            <person name="Culotta J."/>
            <person name="Lindsey A.R."/>
        </authorList>
    </citation>
    <scope>NUCLEOTIDE SEQUENCE [LARGE SCALE GENOMIC DNA]</scope>
    <source>
        <strain evidence="7 8">KSX58</strain>
    </source>
</reference>
<evidence type="ECO:0000256" key="1">
    <source>
        <dbReference type="ARBA" id="ARBA00004123"/>
    </source>
</evidence>
<accession>A0ABD2XEX7</accession>
<proteinExistence type="inferred from homology"/>
<evidence type="ECO:0000313" key="8">
    <source>
        <dbReference type="Proteomes" id="UP001627154"/>
    </source>
</evidence>
<keyword evidence="6" id="KW-0137">Centromere</keyword>
<comment type="similarity">
    <text evidence="3">Belongs to the CENP-I/CTF3 family.</text>
</comment>
<evidence type="ECO:0000256" key="3">
    <source>
        <dbReference type="ARBA" id="ARBA00005470"/>
    </source>
</evidence>
<dbReference type="Proteomes" id="UP001627154">
    <property type="component" value="Unassembled WGS sequence"/>
</dbReference>
<evidence type="ECO:0000313" key="7">
    <source>
        <dbReference type="EMBL" id="KAL3403898.1"/>
    </source>
</evidence>